<name>A0ABW3LI47_9BACI</name>
<dbReference type="EMBL" id="JBHTKJ010000001">
    <property type="protein sequence ID" value="MFD1036941.1"/>
    <property type="molecule type" value="Genomic_DNA"/>
</dbReference>
<evidence type="ECO:0000259" key="1">
    <source>
        <dbReference type="PROSITE" id="PS50937"/>
    </source>
</evidence>
<dbReference type="RefSeq" id="WP_390358742.1">
    <property type="nucleotide sequence ID" value="NZ_JBHTKJ010000001.1"/>
</dbReference>
<dbReference type="InterPro" id="IPR009061">
    <property type="entry name" value="DNA-bd_dom_put_sf"/>
</dbReference>
<keyword evidence="2" id="KW-0238">DNA-binding</keyword>
<evidence type="ECO:0000313" key="2">
    <source>
        <dbReference type="EMBL" id="MFD1036941.1"/>
    </source>
</evidence>
<feature type="domain" description="HTH merR-type" evidence="1">
    <location>
        <begin position="1"/>
        <end position="22"/>
    </location>
</feature>
<gene>
    <name evidence="2" type="ORF">ACFQ3N_00675</name>
</gene>
<evidence type="ECO:0000313" key="3">
    <source>
        <dbReference type="Proteomes" id="UP001597040"/>
    </source>
</evidence>
<dbReference type="Pfam" id="PF00376">
    <property type="entry name" value="MerR"/>
    <property type="match status" value="1"/>
</dbReference>
<dbReference type="Proteomes" id="UP001597040">
    <property type="component" value="Unassembled WGS sequence"/>
</dbReference>
<dbReference type="InterPro" id="IPR000551">
    <property type="entry name" value="MerR-type_HTH_dom"/>
</dbReference>
<dbReference type="GO" id="GO:0003677">
    <property type="term" value="F:DNA binding"/>
    <property type="evidence" value="ECO:0007669"/>
    <property type="project" value="UniProtKB-KW"/>
</dbReference>
<comment type="caution">
    <text evidence="2">The sequence shown here is derived from an EMBL/GenBank/DDBJ whole genome shotgun (WGS) entry which is preliminary data.</text>
</comment>
<organism evidence="2 3">
    <name type="scientific">Virgibacillus byunsanensis</name>
    <dbReference type="NCBI Taxonomy" id="570945"/>
    <lineage>
        <taxon>Bacteria</taxon>
        <taxon>Bacillati</taxon>
        <taxon>Bacillota</taxon>
        <taxon>Bacilli</taxon>
        <taxon>Bacillales</taxon>
        <taxon>Bacillaceae</taxon>
        <taxon>Virgibacillus</taxon>
    </lineage>
</organism>
<protein>
    <submittedName>
        <fullName evidence="2">MerR family DNA-binding transcriptional regulator</fullName>
    </submittedName>
</protein>
<reference evidence="3" key="1">
    <citation type="journal article" date="2019" name="Int. J. Syst. Evol. Microbiol.">
        <title>The Global Catalogue of Microorganisms (GCM) 10K type strain sequencing project: providing services to taxonomists for standard genome sequencing and annotation.</title>
        <authorList>
            <consortium name="The Broad Institute Genomics Platform"/>
            <consortium name="The Broad Institute Genome Sequencing Center for Infectious Disease"/>
            <person name="Wu L."/>
            <person name="Ma J."/>
        </authorList>
    </citation>
    <scope>NUCLEOTIDE SEQUENCE [LARGE SCALE GENOMIC DNA]</scope>
    <source>
        <strain evidence="3">CCUG 56754</strain>
    </source>
</reference>
<proteinExistence type="predicted"/>
<sequence length="47" mass="5434">MGELAKECDINKETVRYYERIGVTLNLHELDPVTFCILKKQPIVSIL</sequence>
<keyword evidence="3" id="KW-1185">Reference proteome</keyword>
<accession>A0ABW3LI47</accession>
<dbReference type="SUPFAM" id="SSF46955">
    <property type="entry name" value="Putative DNA-binding domain"/>
    <property type="match status" value="1"/>
</dbReference>
<dbReference type="PROSITE" id="PS50937">
    <property type="entry name" value="HTH_MERR_2"/>
    <property type="match status" value="1"/>
</dbReference>